<feature type="domain" description="ABC transporter" evidence="4">
    <location>
        <begin position="326"/>
        <end position="538"/>
    </location>
</feature>
<dbReference type="InterPro" id="IPR037118">
    <property type="entry name" value="Val-tRNA_synth_C_sf"/>
</dbReference>
<keyword evidence="6" id="KW-1185">Reference proteome</keyword>
<dbReference type="GeneID" id="98660028"/>
<comment type="caution">
    <text evidence="5">The sequence shown here is derived from an EMBL/GenBank/DDBJ whole genome shotgun (WGS) entry which is preliminary data.</text>
</comment>
<dbReference type="CDD" id="cd03221">
    <property type="entry name" value="ABCF_EF-3"/>
    <property type="match status" value="2"/>
</dbReference>
<evidence type="ECO:0000256" key="2">
    <source>
        <dbReference type="ARBA" id="ARBA00022840"/>
    </source>
</evidence>
<dbReference type="Gene3D" id="1.10.287.380">
    <property type="entry name" value="Valyl-tRNA synthetase, C-terminal domain"/>
    <property type="match status" value="1"/>
</dbReference>
<dbReference type="AlphaFoldDB" id="A0AAW4W0A9"/>
<reference evidence="5 6" key="1">
    <citation type="submission" date="2021-10" db="EMBL/GenBank/DDBJ databases">
        <title>Anaerobic single-cell dispensing facilitates the cultivation of human gut bacteria.</title>
        <authorList>
            <person name="Afrizal A."/>
        </authorList>
    </citation>
    <scope>NUCLEOTIDE SEQUENCE [LARGE SCALE GENOMIC DNA]</scope>
    <source>
        <strain evidence="5 6">CLA-AA-H270</strain>
    </source>
</reference>
<dbReference type="InterPro" id="IPR027417">
    <property type="entry name" value="P-loop_NTPase"/>
</dbReference>
<evidence type="ECO:0000313" key="6">
    <source>
        <dbReference type="Proteomes" id="UP001298753"/>
    </source>
</evidence>
<dbReference type="GO" id="GO:0016887">
    <property type="term" value="F:ATP hydrolysis activity"/>
    <property type="evidence" value="ECO:0007669"/>
    <property type="project" value="InterPro"/>
</dbReference>
<dbReference type="Proteomes" id="UP001298753">
    <property type="component" value="Unassembled WGS sequence"/>
</dbReference>
<dbReference type="GO" id="GO:0005524">
    <property type="term" value="F:ATP binding"/>
    <property type="evidence" value="ECO:0007669"/>
    <property type="project" value="UniProtKB-KW"/>
</dbReference>
<name>A0AAW4W0A9_9FIRM</name>
<dbReference type="SUPFAM" id="SSF52540">
    <property type="entry name" value="P-loop containing nucleoside triphosphate hydrolases"/>
    <property type="match status" value="2"/>
</dbReference>
<dbReference type="FunFam" id="3.40.50.300:FF:000011">
    <property type="entry name" value="Putative ABC transporter ATP-binding component"/>
    <property type="match status" value="1"/>
</dbReference>
<dbReference type="PROSITE" id="PS50893">
    <property type="entry name" value="ABC_TRANSPORTER_2"/>
    <property type="match status" value="2"/>
</dbReference>
<dbReference type="Pfam" id="PF12848">
    <property type="entry name" value="ABC_tran_Xtn"/>
    <property type="match status" value="1"/>
</dbReference>
<feature type="compositionally biased region" description="Basic and acidic residues" evidence="3">
    <location>
        <begin position="558"/>
        <end position="567"/>
    </location>
</feature>
<evidence type="ECO:0000313" key="5">
    <source>
        <dbReference type="EMBL" id="MCC2176463.1"/>
    </source>
</evidence>
<dbReference type="InterPro" id="IPR051309">
    <property type="entry name" value="ABCF_ATPase"/>
</dbReference>
<sequence>MADITVQNLTKYYGDRLILKDISFDIQPGEKVAILGANGAGKTTLLNILTGRLSYDGGHVAFGQGRTAGVIDQMPDFPPESTVEDILRLAFKESDEVAAAMDALTDEMTRKPDDASLLKRYAQLETRLEILGGYNRDYEINRVCNGLEIAQEMRSQKFDLLSGGEKTRINLARIILEQTDVLLLDEPTNHLDMDAVDWLGNYLENYRGTVLIISHDRWFIDQCCDRVIEIHDCTCDFYNGNYSYYAVERERRREEQLKHHEHELAEKKRLEATARSMHEHGTEHLAKRAASIEKRIARMKVTDRPKTDKKMTVTFGDPNYETEEVLKVRDITKSYDGREILHNVSFNIRNRERVALLGANGAGKTTMLKILLGEEVPDGGVIRKGVGLKPAYLPQQVYFANPHRNLIDTLIYDKNVSMQVARNRLGSFQFIGETQLKTVDMLSGGEKSRLRLCELMYDPLNLLILDEPTNHLDLASREWIEEAVEAFDGTLLFVSHDRYFVERFATRVLYLENGHLTDFIGSYSAFLDWRAKGGGALPEAAPAPAPKKKKAAVPTLDDVPKPPEKPKRTGGTKNLQKLLNTLEREISQLETQSSDLEQQMVDAASDSGKLLELMTEKEACDEKLAAKMDEWEAVAAELEELQ</sequence>
<dbReference type="InterPro" id="IPR032781">
    <property type="entry name" value="ABC_tran_Xtn"/>
</dbReference>
<evidence type="ECO:0000256" key="1">
    <source>
        <dbReference type="ARBA" id="ARBA00022741"/>
    </source>
</evidence>
<gene>
    <name evidence="5" type="ORF">LKD22_04860</name>
</gene>
<feature type="domain" description="ABC transporter" evidence="4">
    <location>
        <begin position="4"/>
        <end position="257"/>
    </location>
</feature>
<protein>
    <submittedName>
        <fullName evidence="5">ABC-F family ATP-binding cassette domain-containing protein</fullName>
    </submittedName>
</protein>
<dbReference type="NCBIfam" id="NF000355">
    <property type="entry name" value="ribo_prot_ABC_F"/>
    <property type="match status" value="1"/>
</dbReference>
<dbReference type="Pfam" id="PF16326">
    <property type="entry name" value="ABC_tran_CTD"/>
    <property type="match status" value="1"/>
</dbReference>
<dbReference type="PROSITE" id="PS00211">
    <property type="entry name" value="ABC_TRANSPORTER_1"/>
    <property type="match status" value="2"/>
</dbReference>
<dbReference type="Gene3D" id="3.40.50.300">
    <property type="entry name" value="P-loop containing nucleotide triphosphate hydrolases"/>
    <property type="match status" value="2"/>
</dbReference>
<evidence type="ECO:0000256" key="3">
    <source>
        <dbReference type="SAM" id="MobiDB-lite"/>
    </source>
</evidence>
<dbReference type="InterPro" id="IPR032524">
    <property type="entry name" value="ABC_tran_C"/>
</dbReference>
<dbReference type="GO" id="GO:0003677">
    <property type="term" value="F:DNA binding"/>
    <property type="evidence" value="ECO:0007669"/>
    <property type="project" value="InterPro"/>
</dbReference>
<dbReference type="Pfam" id="PF00005">
    <property type="entry name" value="ABC_tran"/>
    <property type="match status" value="2"/>
</dbReference>
<dbReference type="RefSeq" id="WP_227109702.1">
    <property type="nucleotide sequence ID" value="NZ_DBFBDK010000069.1"/>
</dbReference>
<proteinExistence type="predicted"/>
<dbReference type="InterPro" id="IPR003593">
    <property type="entry name" value="AAA+_ATPase"/>
</dbReference>
<accession>A0AAW4W0A9</accession>
<keyword evidence="2 5" id="KW-0067">ATP-binding</keyword>
<dbReference type="InterPro" id="IPR017871">
    <property type="entry name" value="ABC_transporter-like_CS"/>
</dbReference>
<dbReference type="PANTHER" id="PTHR42855">
    <property type="entry name" value="ABC TRANSPORTER ATP-BINDING SUBUNIT"/>
    <property type="match status" value="1"/>
</dbReference>
<dbReference type="PANTHER" id="PTHR42855:SF2">
    <property type="entry name" value="DRUG RESISTANCE ABC TRANSPORTER,ATP-BINDING PROTEIN"/>
    <property type="match status" value="1"/>
</dbReference>
<evidence type="ECO:0000259" key="4">
    <source>
        <dbReference type="PROSITE" id="PS50893"/>
    </source>
</evidence>
<dbReference type="InterPro" id="IPR003439">
    <property type="entry name" value="ABC_transporter-like_ATP-bd"/>
</dbReference>
<dbReference type="SMART" id="SM00382">
    <property type="entry name" value="AAA"/>
    <property type="match status" value="2"/>
</dbReference>
<keyword evidence="1" id="KW-0547">Nucleotide-binding</keyword>
<feature type="region of interest" description="Disordered" evidence="3">
    <location>
        <begin position="537"/>
        <end position="575"/>
    </location>
</feature>
<dbReference type="EMBL" id="JAJEPX010000009">
    <property type="protein sequence ID" value="MCC2176463.1"/>
    <property type="molecule type" value="Genomic_DNA"/>
</dbReference>
<organism evidence="5 6">
    <name type="scientific">Agathobaculum butyriciproducens</name>
    <dbReference type="NCBI Taxonomy" id="1628085"/>
    <lineage>
        <taxon>Bacteria</taxon>
        <taxon>Bacillati</taxon>
        <taxon>Bacillota</taxon>
        <taxon>Clostridia</taxon>
        <taxon>Eubacteriales</taxon>
        <taxon>Butyricicoccaceae</taxon>
        <taxon>Agathobaculum</taxon>
    </lineage>
</organism>